<dbReference type="AlphaFoldDB" id="A0A316DE61"/>
<comment type="caution">
    <text evidence="1">The sequence shown here is derived from an EMBL/GenBank/DDBJ whole genome shotgun (WGS) entry which is preliminary data.</text>
</comment>
<dbReference type="Gene3D" id="3.40.50.1820">
    <property type="entry name" value="alpha/beta hydrolase"/>
    <property type="match status" value="1"/>
</dbReference>
<sequence length="394" mass="45716">MDKKKICILIIHGMGEQGVYETLDTFTRNLVESLHASRQTGIQLKHHRMRLRDDMHDYIKLSRLDESSTEVDIHEYYWAHTMQRVISFQEIVQWLIRASDGAEKFYEENEELARRYEHDDAFANAYQNGKFKRRWYLKHIGKAVRLFYGLSRLCGTLLPKAVEPLFRVLMGKPEQMIVDYLGDVAVYTSNDRKSKFYETRAKVLEGAVEKLSALLHQDYDKILIVGHALGSVIAYDALNQLNLQMNHDEQLASDGRKLFELITIGSPLDKVKFFLREYVPSGEYVKRLILNSLNGFRRRDARDLDSDSGPELSSTLQNHLQHLHWTNYYDLKDPIGGHLDFYEGVQNQQVDNGLEWGFAHVGYWQNPSIYSRVIERVQAAEAQARNDIQVGETA</sequence>
<dbReference type="RefSeq" id="WP_109686364.1">
    <property type="nucleotide sequence ID" value="NZ_QGGL01000002.1"/>
</dbReference>
<dbReference type="InterPro" id="IPR029058">
    <property type="entry name" value="AB_hydrolase_fold"/>
</dbReference>
<reference evidence="1 2" key="1">
    <citation type="submission" date="2018-05" db="EMBL/GenBank/DDBJ databases">
        <title>Genomic Encyclopedia of Type Strains, Phase IV (KMG-IV): sequencing the most valuable type-strain genomes for metagenomic binning, comparative biology and taxonomic classification.</title>
        <authorList>
            <person name="Goeker M."/>
        </authorList>
    </citation>
    <scope>NUCLEOTIDE SEQUENCE [LARGE SCALE GENOMIC DNA]</scope>
    <source>
        <strain evidence="1 2">DSM 18773</strain>
    </source>
</reference>
<gene>
    <name evidence="1" type="ORF">C7459_102242</name>
</gene>
<dbReference type="EMBL" id="QGGL01000002">
    <property type="protein sequence ID" value="PWK15996.1"/>
    <property type="molecule type" value="Genomic_DNA"/>
</dbReference>
<dbReference type="OrthoDB" id="4058760at2"/>
<accession>A0A316DE61</accession>
<protein>
    <submittedName>
        <fullName evidence="1">Uncharacterized protein</fullName>
    </submittedName>
</protein>
<organism evidence="1 2">
    <name type="scientific">Tumebacillus permanentifrigoris</name>
    <dbReference type="NCBI Taxonomy" id="378543"/>
    <lineage>
        <taxon>Bacteria</taxon>
        <taxon>Bacillati</taxon>
        <taxon>Bacillota</taxon>
        <taxon>Bacilli</taxon>
        <taxon>Bacillales</taxon>
        <taxon>Alicyclobacillaceae</taxon>
        <taxon>Tumebacillus</taxon>
    </lineage>
</organism>
<keyword evidence="2" id="KW-1185">Reference proteome</keyword>
<proteinExistence type="predicted"/>
<dbReference type="Proteomes" id="UP000245634">
    <property type="component" value="Unassembled WGS sequence"/>
</dbReference>
<evidence type="ECO:0000313" key="1">
    <source>
        <dbReference type="EMBL" id="PWK15996.1"/>
    </source>
</evidence>
<evidence type="ECO:0000313" key="2">
    <source>
        <dbReference type="Proteomes" id="UP000245634"/>
    </source>
</evidence>
<dbReference type="SUPFAM" id="SSF53474">
    <property type="entry name" value="alpha/beta-Hydrolases"/>
    <property type="match status" value="1"/>
</dbReference>
<name>A0A316DE61_9BACL</name>